<dbReference type="SUPFAM" id="SSF56176">
    <property type="entry name" value="FAD-binding/transporter-associated domain-like"/>
    <property type="match status" value="1"/>
</dbReference>
<dbReference type="EMBL" id="CAJVPL010004494">
    <property type="protein sequence ID" value="CAG8648211.1"/>
    <property type="molecule type" value="Genomic_DNA"/>
</dbReference>
<keyword evidence="8" id="KW-1185">Reference proteome</keyword>
<evidence type="ECO:0000313" key="7">
    <source>
        <dbReference type="EMBL" id="CAG8648211.1"/>
    </source>
</evidence>
<evidence type="ECO:0000256" key="4">
    <source>
        <dbReference type="ARBA" id="ARBA00022827"/>
    </source>
</evidence>
<dbReference type="GO" id="GO:0016491">
    <property type="term" value="F:oxidoreductase activity"/>
    <property type="evidence" value="ECO:0007669"/>
    <property type="project" value="UniProtKB-KW"/>
</dbReference>
<feature type="non-terminal residue" evidence="7">
    <location>
        <position position="499"/>
    </location>
</feature>
<comment type="cofactor">
    <cofactor evidence="1">
        <name>FAD</name>
        <dbReference type="ChEBI" id="CHEBI:57692"/>
    </cofactor>
</comment>
<name>A0A9N9DU73_9GLOM</name>
<dbReference type="InterPro" id="IPR050416">
    <property type="entry name" value="FAD-linked_Oxidoreductase"/>
</dbReference>
<dbReference type="GO" id="GO:0071949">
    <property type="term" value="F:FAD binding"/>
    <property type="evidence" value="ECO:0007669"/>
    <property type="project" value="InterPro"/>
</dbReference>
<accession>A0A9N9DU73</accession>
<evidence type="ECO:0000256" key="1">
    <source>
        <dbReference type="ARBA" id="ARBA00001974"/>
    </source>
</evidence>
<comment type="caution">
    <text evidence="7">The sequence shown here is derived from an EMBL/GenBank/DDBJ whole genome shotgun (WGS) entry which is preliminary data.</text>
</comment>
<organism evidence="7 8">
    <name type="scientific">Ambispora gerdemannii</name>
    <dbReference type="NCBI Taxonomy" id="144530"/>
    <lineage>
        <taxon>Eukaryota</taxon>
        <taxon>Fungi</taxon>
        <taxon>Fungi incertae sedis</taxon>
        <taxon>Mucoromycota</taxon>
        <taxon>Glomeromycotina</taxon>
        <taxon>Glomeromycetes</taxon>
        <taxon>Archaeosporales</taxon>
        <taxon>Ambisporaceae</taxon>
        <taxon>Ambispora</taxon>
    </lineage>
</organism>
<feature type="domain" description="FAD-binding PCMH-type" evidence="6">
    <location>
        <begin position="203"/>
        <end position="373"/>
    </location>
</feature>
<gene>
    <name evidence="7" type="ORF">AGERDE_LOCUS11288</name>
</gene>
<evidence type="ECO:0000259" key="6">
    <source>
        <dbReference type="PROSITE" id="PS51387"/>
    </source>
</evidence>
<dbReference type="InterPro" id="IPR016169">
    <property type="entry name" value="FAD-bd_PCMH_sub2"/>
</dbReference>
<dbReference type="AlphaFoldDB" id="A0A9N9DU73"/>
<dbReference type="OrthoDB" id="415825at2759"/>
<evidence type="ECO:0000256" key="3">
    <source>
        <dbReference type="ARBA" id="ARBA00022630"/>
    </source>
</evidence>
<dbReference type="PANTHER" id="PTHR42973">
    <property type="entry name" value="BINDING OXIDOREDUCTASE, PUTATIVE (AFU_ORTHOLOGUE AFUA_1G17690)-RELATED"/>
    <property type="match status" value="1"/>
</dbReference>
<dbReference type="Pfam" id="PF01565">
    <property type="entry name" value="FAD_binding_4"/>
    <property type="match status" value="1"/>
</dbReference>
<dbReference type="Gene3D" id="3.40.462.20">
    <property type="match status" value="1"/>
</dbReference>
<keyword evidence="5" id="KW-0560">Oxidoreductase</keyword>
<dbReference type="PROSITE" id="PS51387">
    <property type="entry name" value="FAD_PCMH"/>
    <property type="match status" value="1"/>
</dbReference>
<evidence type="ECO:0000313" key="8">
    <source>
        <dbReference type="Proteomes" id="UP000789831"/>
    </source>
</evidence>
<sequence length="499" mass="56025">DIYFPDDTSRHYYRIYDTPESEIGLDKYETQLLKSTLEKNDVKLLHFNSLNGKTLLVLEQKKNTEFSRQFYQVKQDTSLHQREKCNTLAGKYRSTSVKPSKTVVYLATDEKKIHEQFAPLFLNFPCNFTLLNFETHSSALLFSSRLAICWCECLDCRCAGGAVVKPAFKPKEYRKVEDCLSSTSAEIIFPSDFSYGTWERIRVQYLPDAVAFPTSLTQVQALVLCANAFQRKPVPRNGGPSYESFSSRNNSIVIDISYMVDVIIDEVAKKATVGAGIRLGPLYLQLDRKNFTFIVGTCPTVGLTGIIAAGLGGGGRSYGIVTQWTLSLIPAWQQNTVFQIKYPIKSAQQGLKLCASDQLKTILDASGLRNLDGKPSNEMYKETNNLVGIISDYSPGPKQRRALEKQKQCFLMSLSPWSKPKLLKSCLGDDAYAEFDVYGGIFSKQPSNLTAFVHRSNTKIGAQLCVFLTGDTKEGKELLDWIKPWDTKVRTFSNGLSYQ</sequence>
<evidence type="ECO:0000256" key="2">
    <source>
        <dbReference type="ARBA" id="ARBA00005466"/>
    </source>
</evidence>
<protein>
    <submittedName>
        <fullName evidence="7">7530_t:CDS:1</fullName>
    </submittedName>
</protein>
<proteinExistence type="inferred from homology"/>
<keyword evidence="4" id="KW-0274">FAD</keyword>
<dbReference type="Proteomes" id="UP000789831">
    <property type="component" value="Unassembled WGS sequence"/>
</dbReference>
<dbReference type="PANTHER" id="PTHR42973:SF39">
    <property type="entry name" value="FAD-BINDING PCMH-TYPE DOMAIN-CONTAINING PROTEIN"/>
    <property type="match status" value="1"/>
</dbReference>
<evidence type="ECO:0000256" key="5">
    <source>
        <dbReference type="ARBA" id="ARBA00023002"/>
    </source>
</evidence>
<reference evidence="7" key="1">
    <citation type="submission" date="2021-06" db="EMBL/GenBank/DDBJ databases">
        <authorList>
            <person name="Kallberg Y."/>
            <person name="Tangrot J."/>
            <person name="Rosling A."/>
        </authorList>
    </citation>
    <scope>NUCLEOTIDE SEQUENCE</scope>
    <source>
        <strain evidence="7">MT106</strain>
    </source>
</reference>
<dbReference type="Gene3D" id="3.30.465.10">
    <property type="match status" value="1"/>
</dbReference>
<comment type="similarity">
    <text evidence="2">Belongs to the oxygen-dependent FAD-linked oxidoreductase family.</text>
</comment>
<keyword evidence="3" id="KW-0285">Flavoprotein</keyword>
<dbReference type="InterPro" id="IPR036318">
    <property type="entry name" value="FAD-bd_PCMH-like_sf"/>
</dbReference>
<feature type="non-terminal residue" evidence="7">
    <location>
        <position position="1"/>
    </location>
</feature>
<dbReference type="InterPro" id="IPR016166">
    <property type="entry name" value="FAD-bd_PCMH"/>
</dbReference>
<dbReference type="InterPro" id="IPR006094">
    <property type="entry name" value="Oxid_FAD_bind_N"/>
</dbReference>